<evidence type="ECO:0000256" key="3">
    <source>
        <dbReference type="ARBA" id="ARBA00023002"/>
    </source>
</evidence>
<protein>
    <submittedName>
        <fullName evidence="5">5,6-dimethylbenzimidazole synthase</fullName>
    </submittedName>
</protein>
<name>A0A2U9IWJ4_9CREN</name>
<organism evidence="5 6">
    <name type="scientific">Metallosphaera hakonensis JCM 8857 = DSM 7519</name>
    <dbReference type="NCBI Taxonomy" id="1293036"/>
    <lineage>
        <taxon>Archaea</taxon>
        <taxon>Thermoproteota</taxon>
        <taxon>Thermoprotei</taxon>
        <taxon>Sulfolobales</taxon>
        <taxon>Sulfolobaceae</taxon>
        <taxon>Metallosphaera</taxon>
    </lineage>
</organism>
<dbReference type="Pfam" id="PF00881">
    <property type="entry name" value="Nitroreductase"/>
    <property type="match status" value="1"/>
</dbReference>
<keyword evidence="6" id="KW-1185">Reference proteome</keyword>
<dbReference type="AlphaFoldDB" id="A0A2U9IWJ4"/>
<keyword evidence="1" id="KW-0285">Flavoprotein</keyword>
<dbReference type="InterPro" id="IPR050627">
    <property type="entry name" value="Nitroreductase/BluB"/>
</dbReference>
<proteinExistence type="predicted"/>
<dbReference type="OrthoDB" id="287850at2157"/>
<dbReference type="CDD" id="cd02145">
    <property type="entry name" value="BluB"/>
    <property type="match status" value="1"/>
</dbReference>
<dbReference type="PANTHER" id="PTHR23026:SF90">
    <property type="entry name" value="IODOTYROSINE DEIODINASE 1"/>
    <property type="match status" value="1"/>
</dbReference>
<dbReference type="GO" id="GO:0016491">
    <property type="term" value="F:oxidoreductase activity"/>
    <property type="evidence" value="ECO:0007669"/>
    <property type="project" value="UniProtKB-KW"/>
</dbReference>
<dbReference type="RefSeq" id="WP_054837579.1">
    <property type="nucleotide sequence ID" value="NZ_BBBA01000102.1"/>
</dbReference>
<reference evidence="6" key="2">
    <citation type="submission" date="2020-03" db="EMBL/GenBank/DDBJ databases">
        <title>Complete Genome Sequences of Extremely Thermoacidophilic, Metal-Mobilizing Type-Strain Members of the Archaeal Family Sulfolobaceae: Acidianus brierleyi DSM-1651T, Acidianus sulfidivorans DSM-18786T, Metallosphaera hakonensis DSM-7519T, and Metallosphaera prunae DSM-10039T.</title>
        <authorList>
            <person name="Counts J.A."/>
            <person name="Kelly R.M."/>
        </authorList>
    </citation>
    <scope>NUCLEOTIDE SEQUENCE [LARGE SCALE GENOMIC DNA]</scope>
    <source>
        <strain evidence="6">HO1-1</strain>
    </source>
</reference>
<evidence type="ECO:0000313" key="5">
    <source>
        <dbReference type="EMBL" id="AWS00452.1"/>
    </source>
</evidence>
<evidence type="ECO:0000256" key="1">
    <source>
        <dbReference type="ARBA" id="ARBA00022630"/>
    </source>
</evidence>
<gene>
    <name evidence="5" type="primary">bluB</name>
    <name evidence="5" type="ORF">DFR87_00005</name>
</gene>
<feature type="domain" description="Nitroreductase" evidence="4">
    <location>
        <begin position="7"/>
        <end position="174"/>
    </location>
</feature>
<dbReference type="GeneID" id="36833677"/>
<dbReference type="InterPro" id="IPR029479">
    <property type="entry name" value="Nitroreductase"/>
</dbReference>
<sequence length="221" mass="25470">MDLYEAIKRRRDIRSTFKSNPIPDDVLARILMAGHLAPSVGFSQPWNFIVIRDIDVRKKILEEVLRQREEFAKRLDEDRRKIFEKIKIEGILDTPLNIAVTCDPSRFGPNVLGRHTMPETCEYSSVLAVGNMWLAARAEGIGMGWVSFMEKETVKTILKIPHDVKLIAYLCLGYVTHFPEVPELEEKGWNSRLPISELVFLNQWGSKVEEKFKKVLDSTKL</sequence>
<evidence type="ECO:0000259" key="4">
    <source>
        <dbReference type="Pfam" id="PF00881"/>
    </source>
</evidence>
<dbReference type="InterPro" id="IPR012825">
    <property type="entry name" value="BluB"/>
</dbReference>
<reference evidence="5 6" key="1">
    <citation type="submission" date="2018-05" db="EMBL/GenBank/DDBJ databases">
        <title>Complete Genome Sequences of Extremely Thermoacidophilic, Metal-Mobilizing Type-Strain Members of the Archaeal Family Sulfolobaceae: Acidianus brierleyi DSM-1651T, Acidianus sulfidivorans DSM-18786T, Metallosphaera hakonensis DSM-7519T, and Metallosphaera prunae DSM-10039T.</title>
        <authorList>
            <person name="Counts J.A."/>
            <person name="Kelly R.M."/>
        </authorList>
    </citation>
    <scope>NUCLEOTIDE SEQUENCE [LARGE SCALE GENOMIC DNA]</scope>
    <source>
        <strain evidence="5 6">HO1-1</strain>
    </source>
</reference>
<keyword evidence="2" id="KW-0288">FMN</keyword>
<dbReference type="SUPFAM" id="SSF55469">
    <property type="entry name" value="FMN-dependent nitroreductase-like"/>
    <property type="match status" value="1"/>
</dbReference>
<dbReference type="Proteomes" id="UP000247586">
    <property type="component" value="Chromosome"/>
</dbReference>
<evidence type="ECO:0000313" key="6">
    <source>
        <dbReference type="Proteomes" id="UP000247586"/>
    </source>
</evidence>
<dbReference type="PANTHER" id="PTHR23026">
    <property type="entry name" value="NADPH NITROREDUCTASE"/>
    <property type="match status" value="1"/>
</dbReference>
<dbReference type="Gene3D" id="3.40.109.10">
    <property type="entry name" value="NADH Oxidase"/>
    <property type="match status" value="1"/>
</dbReference>
<dbReference type="NCBIfam" id="TIGR02476">
    <property type="entry name" value="BluB"/>
    <property type="match status" value="1"/>
</dbReference>
<evidence type="ECO:0000256" key="2">
    <source>
        <dbReference type="ARBA" id="ARBA00022643"/>
    </source>
</evidence>
<dbReference type="EMBL" id="CP029287">
    <property type="protein sequence ID" value="AWS00452.1"/>
    <property type="molecule type" value="Genomic_DNA"/>
</dbReference>
<keyword evidence="3" id="KW-0560">Oxidoreductase</keyword>
<dbReference type="InterPro" id="IPR000415">
    <property type="entry name" value="Nitroreductase-like"/>
</dbReference>
<accession>A0A2U9IWJ4</accession>
<dbReference type="STRING" id="1293036.GCA_001315825_03303"/>
<reference evidence="6" key="3">
    <citation type="submission" date="2020-03" db="EMBL/GenBank/DDBJ databases">
        <title>Sequencing and Assembly of Multiple Reported Metal-Biooxidizing Members of the Extremely Thermoacidophilic Archaeal Family Sulfolobaceae.</title>
        <authorList>
            <person name="Counts J.A."/>
            <person name="Kelly R.M."/>
        </authorList>
    </citation>
    <scope>NUCLEOTIDE SEQUENCE [LARGE SCALE GENOMIC DNA]</scope>
    <source>
        <strain evidence="6">HO1-1</strain>
    </source>
</reference>